<sequence>MAARQDQTLQIALIVFAIFFVVFAALTYWFWKQWSDAEQRLTASQQEVQTQRSTAGNLQADNETLRKQMGFDPFAEQGVVDEQFQGDVDQMLGTLPEAKRNYRDGLKQMYLENQQLASSQEVDKKKIKDLETKLREVETGHQAQITRLEADKAKIEQDAATQRNQFTQARAELDQSKKELASQITEMEAAFDKKETDLQGQIDTLSQEARTLEKTINKLQDMLAKQDPSFEVADGQITWVNQANNTVWINLGPADALRRQVTFSVFDPNETDAGKAAKKGSVEVLRMLSDHMAECRVTDDDPRDPIMPGDNIYSQVWHRGKPQHFALTGLIDLDSDGRSDLQLAKDLIELNGGVLDAAPNAETGKMEGEMSVETRYLVYGERSDKTNDAALRKTWDDMHADASSLGIELISVTDFMNQMGYKPEDRTVNLGSNVNANDFRPRAAPARGDLRPRASYGQ</sequence>
<dbReference type="KEGG" id="amuc:Pan181_26150"/>
<evidence type="ECO:0000256" key="2">
    <source>
        <dbReference type="SAM" id="MobiDB-lite"/>
    </source>
</evidence>
<feature type="coiled-coil region" evidence="1">
    <location>
        <begin position="145"/>
        <end position="222"/>
    </location>
</feature>
<evidence type="ECO:0000256" key="3">
    <source>
        <dbReference type="SAM" id="Phobius"/>
    </source>
</evidence>
<dbReference type="EMBL" id="CP036278">
    <property type="protein sequence ID" value="QDU56406.1"/>
    <property type="molecule type" value="Genomic_DNA"/>
</dbReference>
<accession>A0A518ANU8</accession>
<keyword evidence="1" id="KW-0175">Coiled coil</keyword>
<evidence type="ECO:0000313" key="4">
    <source>
        <dbReference type="EMBL" id="QDU56406.1"/>
    </source>
</evidence>
<feature type="region of interest" description="Disordered" evidence="2">
    <location>
        <begin position="432"/>
        <end position="458"/>
    </location>
</feature>
<evidence type="ECO:0000313" key="5">
    <source>
        <dbReference type="Proteomes" id="UP000315750"/>
    </source>
</evidence>
<dbReference type="AlphaFoldDB" id="A0A518ANU8"/>
<keyword evidence="3" id="KW-0812">Transmembrane</keyword>
<keyword evidence="3" id="KW-0472">Membrane</keyword>
<feature type="transmembrane region" description="Helical" evidence="3">
    <location>
        <begin position="12"/>
        <end position="31"/>
    </location>
</feature>
<keyword evidence="3" id="KW-1133">Transmembrane helix</keyword>
<reference evidence="4 5" key="1">
    <citation type="submission" date="2019-02" db="EMBL/GenBank/DDBJ databases">
        <title>Deep-cultivation of Planctomycetes and their phenomic and genomic characterization uncovers novel biology.</title>
        <authorList>
            <person name="Wiegand S."/>
            <person name="Jogler M."/>
            <person name="Boedeker C."/>
            <person name="Pinto D."/>
            <person name="Vollmers J."/>
            <person name="Rivas-Marin E."/>
            <person name="Kohn T."/>
            <person name="Peeters S.H."/>
            <person name="Heuer A."/>
            <person name="Rast P."/>
            <person name="Oberbeckmann S."/>
            <person name="Bunk B."/>
            <person name="Jeske O."/>
            <person name="Meyerdierks A."/>
            <person name="Storesund J.E."/>
            <person name="Kallscheuer N."/>
            <person name="Luecker S."/>
            <person name="Lage O.M."/>
            <person name="Pohl T."/>
            <person name="Merkel B.J."/>
            <person name="Hornburger P."/>
            <person name="Mueller R.-W."/>
            <person name="Bruemmer F."/>
            <person name="Labrenz M."/>
            <person name="Spormann A.M."/>
            <person name="Op den Camp H."/>
            <person name="Overmann J."/>
            <person name="Amann R."/>
            <person name="Jetten M.S.M."/>
            <person name="Mascher T."/>
            <person name="Medema M.H."/>
            <person name="Devos D.P."/>
            <person name="Kaster A.-K."/>
            <person name="Ovreas L."/>
            <person name="Rohde M."/>
            <person name="Galperin M.Y."/>
            <person name="Jogler C."/>
        </authorList>
    </citation>
    <scope>NUCLEOTIDE SEQUENCE [LARGE SCALE GENOMIC DNA]</scope>
    <source>
        <strain evidence="4 5">Pan181</strain>
    </source>
</reference>
<proteinExistence type="predicted"/>
<organism evidence="4 5">
    <name type="scientific">Aeoliella mucimassa</name>
    <dbReference type="NCBI Taxonomy" id="2527972"/>
    <lineage>
        <taxon>Bacteria</taxon>
        <taxon>Pseudomonadati</taxon>
        <taxon>Planctomycetota</taxon>
        <taxon>Planctomycetia</taxon>
        <taxon>Pirellulales</taxon>
        <taxon>Lacipirellulaceae</taxon>
        <taxon>Aeoliella</taxon>
    </lineage>
</organism>
<dbReference type="Proteomes" id="UP000315750">
    <property type="component" value="Chromosome"/>
</dbReference>
<dbReference type="OrthoDB" id="230112at2"/>
<dbReference type="RefSeq" id="WP_145247155.1">
    <property type="nucleotide sequence ID" value="NZ_CP036278.1"/>
</dbReference>
<gene>
    <name evidence="4" type="primary">smc_4</name>
    <name evidence="4" type="ORF">Pan181_26150</name>
</gene>
<keyword evidence="5" id="KW-1185">Reference proteome</keyword>
<protein>
    <submittedName>
        <fullName evidence="4">Chromosome partition protein Smc</fullName>
    </submittedName>
</protein>
<evidence type="ECO:0000256" key="1">
    <source>
        <dbReference type="SAM" id="Coils"/>
    </source>
</evidence>
<name>A0A518ANU8_9BACT</name>